<keyword evidence="10 12" id="KW-0648">Protein biosynthesis</keyword>
<evidence type="ECO:0000313" key="15">
    <source>
        <dbReference type="EMBL" id="MBL6811862.1"/>
    </source>
</evidence>
<dbReference type="FunFam" id="3.30.930.10:FF:000004">
    <property type="entry name" value="Alanine--tRNA ligase"/>
    <property type="match status" value="1"/>
</dbReference>
<feature type="binding site" evidence="12">
    <location>
        <position position="552"/>
    </location>
    <ligand>
        <name>Zn(2+)</name>
        <dbReference type="ChEBI" id="CHEBI:29105"/>
    </ligand>
</feature>
<dbReference type="FunFam" id="3.10.310.40:FF:000001">
    <property type="entry name" value="Alanine--tRNA ligase"/>
    <property type="match status" value="1"/>
</dbReference>
<dbReference type="GO" id="GO:0005524">
    <property type="term" value="F:ATP binding"/>
    <property type="evidence" value="ECO:0007669"/>
    <property type="project" value="UniProtKB-UniRule"/>
</dbReference>
<dbReference type="FunFam" id="3.30.980.10:FF:000004">
    <property type="entry name" value="Alanine--tRNA ligase, cytoplasmic"/>
    <property type="match status" value="1"/>
</dbReference>
<dbReference type="GO" id="GO:0005829">
    <property type="term" value="C:cytosol"/>
    <property type="evidence" value="ECO:0007669"/>
    <property type="project" value="TreeGrafter"/>
</dbReference>
<dbReference type="AlphaFoldDB" id="A0A937LEH4"/>
<protein>
    <recommendedName>
        <fullName evidence="12">Alanine--tRNA ligase</fullName>
        <ecNumber evidence="12">6.1.1.7</ecNumber>
    </recommendedName>
    <alternativeName>
        <fullName evidence="12">Alanyl-tRNA synthetase</fullName>
        <shortName evidence="12">AlaRS</shortName>
    </alternativeName>
</protein>
<dbReference type="Gene3D" id="3.30.980.10">
    <property type="entry name" value="Threonyl-trna Synthetase, Chain A, domain 2"/>
    <property type="match status" value="1"/>
</dbReference>
<dbReference type="InterPro" id="IPR018163">
    <property type="entry name" value="Thr/Ala-tRNA-synth_IIc_edit"/>
</dbReference>
<name>A0A937LEH4_9GAMM</name>
<dbReference type="GO" id="GO:0004813">
    <property type="term" value="F:alanine-tRNA ligase activity"/>
    <property type="evidence" value="ECO:0007669"/>
    <property type="project" value="UniProtKB-UniRule"/>
</dbReference>
<dbReference type="InterPro" id="IPR018164">
    <property type="entry name" value="Ala-tRNA-synth_IIc_N"/>
</dbReference>
<feature type="coiled-coil region" evidence="13">
    <location>
        <begin position="346"/>
        <end position="377"/>
    </location>
</feature>
<dbReference type="Gene3D" id="2.40.30.130">
    <property type="match status" value="1"/>
</dbReference>
<comment type="catalytic activity">
    <reaction evidence="12">
        <text>tRNA(Ala) + L-alanine + ATP = L-alanyl-tRNA(Ala) + AMP + diphosphate</text>
        <dbReference type="Rhea" id="RHEA:12540"/>
        <dbReference type="Rhea" id="RHEA-COMP:9657"/>
        <dbReference type="Rhea" id="RHEA-COMP:9923"/>
        <dbReference type="ChEBI" id="CHEBI:30616"/>
        <dbReference type="ChEBI" id="CHEBI:33019"/>
        <dbReference type="ChEBI" id="CHEBI:57972"/>
        <dbReference type="ChEBI" id="CHEBI:78442"/>
        <dbReference type="ChEBI" id="CHEBI:78497"/>
        <dbReference type="ChEBI" id="CHEBI:456215"/>
        <dbReference type="EC" id="6.1.1.7"/>
    </reaction>
</comment>
<dbReference type="Pfam" id="PF02272">
    <property type="entry name" value="DHHA1"/>
    <property type="match status" value="1"/>
</dbReference>
<keyword evidence="8 12" id="KW-0067">ATP-binding</keyword>
<dbReference type="PROSITE" id="PS50860">
    <property type="entry name" value="AA_TRNA_LIGASE_II_ALA"/>
    <property type="match status" value="1"/>
</dbReference>
<keyword evidence="12" id="KW-0963">Cytoplasm</keyword>
<evidence type="ECO:0000256" key="2">
    <source>
        <dbReference type="ARBA" id="ARBA00008226"/>
    </source>
</evidence>
<dbReference type="GO" id="GO:0002161">
    <property type="term" value="F:aminoacyl-tRNA deacylase activity"/>
    <property type="evidence" value="ECO:0007669"/>
    <property type="project" value="TreeGrafter"/>
</dbReference>
<dbReference type="CDD" id="cd00673">
    <property type="entry name" value="AlaRS_core"/>
    <property type="match status" value="1"/>
</dbReference>
<evidence type="ECO:0000256" key="7">
    <source>
        <dbReference type="ARBA" id="ARBA00022833"/>
    </source>
</evidence>
<feature type="binding site" evidence="12">
    <location>
        <position position="556"/>
    </location>
    <ligand>
        <name>Zn(2+)</name>
        <dbReference type="ChEBI" id="CHEBI:29105"/>
    </ligand>
</feature>
<accession>A0A937LEH4</accession>
<dbReference type="Pfam" id="PF07973">
    <property type="entry name" value="tRNA_SAD"/>
    <property type="match status" value="1"/>
</dbReference>
<dbReference type="Gene3D" id="3.10.310.40">
    <property type="match status" value="1"/>
</dbReference>
<dbReference type="InterPro" id="IPR018162">
    <property type="entry name" value="Ala-tRNA-ligase_IIc_anticod-bd"/>
</dbReference>
<keyword evidence="7 12" id="KW-0862">Zinc</keyword>
<gene>
    <name evidence="12 15" type="primary">alaS</name>
    <name evidence="15" type="ORF">ISQ63_03130</name>
</gene>
<evidence type="ECO:0000256" key="3">
    <source>
        <dbReference type="ARBA" id="ARBA00022555"/>
    </source>
</evidence>
<keyword evidence="11 12" id="KW-0030">Aminoacyl-tRNA synthetase</keyword>
<dbReference type="SUPFAM" id="SSF55186">
    <property type="entry name" value="ThrRS/AlaRS common domain"/>
    <property type="match status" value="1"/>
</dbReference>
<dbReference type="Gene3D" id="3.30.930.10">
    <property type="entry name" value="Bira Bifunctional Protein, Domain 2"/>
    <property type="match status" value="1"/>
</dbReference>
<keyword evidence="3 12" id="KW-0820">tRNA-binding</keyword>
<organism evidence="15 16">
    <name type="scientific">SAR86 cluster bacterium</name>
    <dbReference type="NCBI Taxonomy" id="2030880"/>
    <lineage>
        <taxon>Bacteria</taxon>
        <taxon>Pseudomonadati</taxon>
        <taxon>Pseudomonadota</taxon>
        <taxon>Gammaproteobacteria</taxon>
        <taxon>SAR86 cluster</taxon>
    </lineage>
</organism>
<dbReference type="GO" id="GO:0008270">
    <property type="term" value="F:zinc ion binding"/>
    <property type="evidence" value="ECO:0007669"/>
    <property type="project" value="UniProtKB-UniRule"/>
</dbReference>
<keyword evidence="9 12" id="KW-0694">RNA-binding</keyword>
<evidence type="ECO:0000256" key="1">
    <source>
        <dbReference type="ARBA" id="ARBA00004496"/>
    </source>
</evidence>
<dbReference type="InterPro" id="IPR003156">
    <property type="entry name" value="DHHA1_dom"/>
</dbReference>
<evidence type="ECO:0000256" key="10">
    <source>
        <dbReference type="ARBA" id="ARBA00022917"/>
    </source>
</evidence>
<comment type="function">
    <text evidence="12">Catalyzes the attachment of alanine to tRNA(Ala) in a two-step reaction: alanine is first activated by ATP to form Ala-AMP and then transferred to the acceptor end of tRNA(Ala). Also edits incorrectly charged Ser-tRNA(Ala) and Gly-tRNA(Ala) via its editing domain.</text>
</comment>
<evidence type="ECO:0000256" key="11">
    <source>
        <dbReference type="ARBA" id="ARBA00023146"/>
    </source>
</evidence>
<dbReference type="NCBIfam" id="TIGR00344">
    <property type="entry name" value="alaS"/>
    <property type="match status" value="1"/>
</dbReference>
<evidence type="ECO:0000256" key="9">
    <source>
        <dbReference type="ARBA" id="ARBA00022884"/>
    </source>
</evidence>
<proteinExistence type="inferred from homology"/>
<keyword evidence="5 12" id="KW-0479">Metal-binding</keyword>
<evidence type="ECO:0000256" key="8">
    <source>
        <dbReference type="ARBA" id="ARBA00022840"/>
    </source>
</evidence>
<comment type="subcellular location">
    <subcellularLocation>
        <location evidence="1 12">Cytoplasm</location>
    </subcellularLocation>
</comment>
<dbReference type="PANTHER" id="PTHR11777">
    <property type="entry name" value="ALANYL-TRNA SYNTHETASE"/>
    <property type="match status" value="1"/>
</dbReference>
<dbReference type="HAMAP" id="MF_00036_B">
    <property type="entry name" value="Ala_tRNA_synth_B"/>
    <property type="match status" value="1"/>
</dbReference>
<evidence type="ECO:0000256" key="13">
    <source>
        <dbReference type="SAM" id="Coils"/>
    </source>
</evidence>
<evidence type="ECO:0000256" key="12">
    <source>
        <dbReference type="HAMAP-Rule" id="MF_00036"/>
    </source>
</evidence>
<dbReference type="InterPro" id="IPR002318">
    <property type="entry name" value="Ala-tRNA-lgiase_IIc"/>
</dbReference>
<comment type="similarity">
    <text evidence="2 12">Belongs to the class-II aminoacyl-tRNA synthetase family.</text>
</comment>
<comment type="caution">
    <text evidence="15">The sequence shown here is derived from an EMBL/GenBank/DDBJ whole genome shotgun (WGS) entry which is preliminary data.</text>
</comment>
<reference evidence="15" key="1">
    <citation type="submission" date="2020-10" db="EMBL/GenBank/DDBJ databases">
        <title>Microbiome of the Black Sea water column analyzed by genome centric metagenomics.</title>
        <authorList>
            <person name="Cabello-Yeves P.J."/>
            <person name="Callieri C."/>
            <person name="Picazo A."/>
            <person name="Mehrshad M."/>
            <person name="Haro-Moreno J.M."/>
            <person name="Roda-Garcia J."/>
            <person name="Dzembekova N."/>
            <person name="Slabakova V."/>
            <person name="Slabakova N."/>
            <person name="Moncheva S."/>
            <person name="Rodriguez-Valera F."/>
        </authorList>
    </citation>
    <scope>NUCLEOTIDE SEQUENCE</scope>
    <source>
        <strain evidence="15">BS307-5m-G49</strain>
    </source>
</reference>
<dbReference type="Gene3D" id="3.30.54.20">
    <property type="match status" value="1"/>
</dbReference>
<comment type="cofactor">
    <cofactor evidence="12">
        <name>Zn(2+)</name>
        <dbReference type="ChEBI" id="CHEBI:29105"/>
    </cofactor>
    <text evidence="12">Binds 1 zinc ion per subunit.</text>
</comment>
<dbReference type="InterPro" id="IPR018165">
    <property type="entry name" value="Ala-tRNA-synth_IIc_core"/>
</dbReference>
<dbReference type="GO" id="GO:0006419">
    <property type="term" value="P:alanyl-tRNA aminoacylation"/>
    <property type="evidence" value="ECO:0007669"/>
    <property type="project" value="UniProtKB-UniRule"/>
</dbReference>
<evidence type="ECO:0000259" key="14">
    <source>
        <dbReference type="PROSITE" id="PS50860"/>
    </source>
</evidence>
<keyword evidence="13" id="KW-0175">Coiled coil</keyword>
<dbReference type="PANTHER" id="PTHR11777:SF9">
    <property type="entry name" value="ALANINE--TRNA LIGASE, CYTOPLASMIC"/>
    <property type="match status" value="1"/>
</dbReference>
<sequence>MKSSEVRKTFLDFFVQKGHKEVASSSLVPINDPTLMFSNSGMNQFKDVFLGTEKVNFDKATSSQKCVRAGGKHNDLDNVGFTLRHHTFFEMLGNFSFGDYFKEQAIELAWELLTEKFKLDKDKLWVTVHVDDKESEDIWLKKIKFPAERLSRLTEDNFWSMGDTGPCGPCSEIFYDHGEDLPGEAPQEGVDTGERFVEIYNLVFMQYNRDHNGKLSNLPKQCVDTGMGLERITAVLQKTSDNYKTDIFNNIIDSIAETLNEKNLLNPSLRVIADHLRSSVFLISDGVNPSNEGRGYVLRRIIRRALTHAYKINNEKDFSFADIFDMLGESLLETYPDVKKNRTVILEELKSEEDQFRETLKQGMRLLEEEIKDSKKTTLPGELIFKLYDTYGFPVDLTRDLAQENDLSLDLSGYEKLMAAQRANAKKESKFVALLPAAIDLDDETKFVGYEDSSTEAEIKLIFKEGKEVKSASEGECMIVLDSTPFYGESGGQVGDKGKLSAKGLEIEVLDTQKIGNFHLHISKIKKGSINLNDKVKAEINTERRRAIVSNHSATHLMHSALRNILGEHVQQKGSLVNEEKLRFDFSHKQKLSESEIAKIEQEVNHAITYAKDTQIIETSIEESQKLGAIAFFGEKYGDQVRVLKIAGDYSTELCGGTHVKNSSEIKSFKIISETSISSGVRRIEAISGNLAIKDKAYNKTDLLSTAEAFNVSVKDLPIFLKDKIKLLNSYKEDLKKYEQKIYKNLLDDLKGSYKSVGKINIITKRIDNLNLSKLRGSLDSLKKEVSNLIIILVGSMEEKSTILVSVSNDITATYDARNLLDSLSKIIGAKGGGKPDFAQAGGPASNKLEEILISAEKILTEI</sequence>
<feature type="binding site" evidence="12">
    <location>
        <position position="655"/>
    </location>
    <ligand>
        <name>Zn(2+)</name>
        <dbReference type="ChEBI" id="CHEBI:29105"/>
    </ligand>
</feature>
<dbReference type="GO" id="GO:0000049">
    <property type="term" value="F:tRNA binding"/>
    <property type="evidence" value="ECO:0007669"/>
    <property type="project" value="UniProtKB-KW"/>
</dbReference>
<dbReference type="InterPro" id="IPR045864">
    <property type="entry name" value="aa-tRNA-synth_II/BPL/LPL"/>
</dbReference>
<dbReference type="PRINTS" id="PR00980">
    <property type="entry name" value="TRNASYNTHALA"/>
</dbReference>
<dbReference type="InterPro" id="IPR012947">
    <property type="entry name" value="tRNA_SAD"/>
</dbReference>
<dbReference type="InterPro" id="IPR050058">
    <property type="entry name" value="Ala-tRNA_ligase"/>
</dbReference>
<comment type="domain">
    <text evidence="12">Consists of three domains; the N-terminal catalytic domain, the editing domain and the C-terminal C-Ala domain. The editing domain removes incorrectly charged amino acids, while the C-Ala domain, along with tRNA(Ala), serves as a bridge to cooperatively bring together the editing and aminoacylation centers thus stimulating deacylation of misacylated tRNAs.</text>
</comment>
<dbReference type="InterPro" id="IPR009000">
    <property type="entry name" value="Transl_B-barrel_sf"/>
</dbReference>
<keyword evidence="6 12" id="KW-0547">Nucleotide-binding</keyword>
<feature type="domain" description="Alanyl-transfer RNA synthetases family profile" evidence="14">
    <location>
        <begin position="1"/>
        <end position="694"/>
    </location>
</feature>
<dbReference type="FunFam" id="2.40.30.130:FF:000001">
    <property type="entry name" value="Alanine--tRNA ligase"/>
    <property type="match status" value="1"/>
</dbReference>
<dbReference type="InterPro" id="IPR023033">
    <property type="entry name" value="Ala_tRNA_ligase_euk/bac"/>
</dbReference>
<dbReference type="Proteomes" id="UP000744438">
    <property type="component" value="Unassembled WGS sequence"/>
</dbReference>
<evidence type="ECO:0000256" key="4">
    <source>
        <dbReference type="ARBA" id="ARBA00022598"/>
    </source>
</evidence>
<feature type="binding site" evidence="12">
    <location>
        <position position="659"/>
    </location>
    <ligand>
        <name>Zn(2+)</name>
        <dbReference type="ChEBI" id="CHEBI:29105"/>
    </ligand>
</feature>
<dbReference type="EC" id="6.1.1.7" evidence="12"/>
<dbReference type="SMART" id="SM00863">
    <property type="entry name" value="tRNA_SAD"/>
    <property type="match status" value="1"/>
</dbReference>
<dbReference type="FunFam" id="3.30.54.20:FF:000001">
    <property type="entry name" value="Alanine--tRNA ligase"/>
    <property type="match status" value="1"/>
</dbReference>
<dbReference type="SUPFAM" id="SSF50447">
    <property type="entry name" value="Translation proteins"/>
    <property type="match status" value="1"/>
</dbReference>
<dbReference type="Pfam" id="PF01411">
    <property type="entry name" value="tRNA-synt_2c"/>
    <property type="match status" value="1"/>
</dbReference>
<dbReference type="SUPFAM" id="SSF55681">
    <property type="entry name" value="Class II aaRS and biotin synthetases"/>
    <property type="match status" value="1"/>
</dbReference>
<evidence type="ECO:0000313" key="16">
    <source>
        <dbReference type="Proteomes" id="UP000744438"/>
    </source>
</evidence>
<evidence type="ECO:0000256" key="5">
    <source>
        <dbReference type="ARBA" id="ARBA00022723"/>
    </source>
</evidence>
<dbReference type="SUPFAM" id="SSF101353">
    <property type="entry name" value="Putative anticodon-binding domain of alanyl-tRNA synthetase (AlaRS)"/>
    <property type="match status" value="1"/>
</dbReference>
<evidence type="ECO:0000256" key="6">
    <source>
        <dbReference type="ARBA" id="ARBA00022741"/>
    </source>
</evidence>
<dbReference type="EMBL" id="JADHQC010000017">
    <property type="protein sequence ID" value="MBL6811862.1"/>
    <property type="molecule type" value="Genomic_DNA"/>
</dbReference>
<keyword evidence="4 12" id="KW-0436">Ligase</keyword>